<feature type="region of interest" description="Disordered" evidence="1">
    <location>
        <begin position="71"/>
        <end position="98"/>
    </location>
</feature>
<reference evidence="2" key="1">
    <citation type="journal article" date="2013" name="Nat. Commun.">
        <title>Whole-genome sequencing of Oryza brachyantha reveals mechanisms underlying Oryza genome evolution.</title>
        <authorList>
            <person name="Chen J."/>
            <person name="Huang Q."/>
            <person name="Gao D."/>
            <person name="Wang J."/>
            <person name="Lang Y."/>
            <person name="Liu T."/>
            <person name="Li B."/>
            <person name="Bai Z."/>
            <person name="Luis Goicoechea J."/>
            <person name="Liang C."/>
            <person name="Chen C."/>
            <person name="Zhang W."/>
            <person name="Sun S."/>
            <person name="Liao Y."/>
            <person name="Zhang X."/>
            <person name="Yang L."/>
            <person name="Song C."/>
            <person name="Wang M."/>
            <person name="Shi J."/>
            <person name="Liu G."/>
            <person name="Liu J."/>
            <person name="Zhou H."/>
            <person name="Zhou W."/>
            <person name="Yu Q."/>
            <person name="An N."/>
            <person name="Chen Y."/>
            <person name="Cai Q."/>
            <person name="Wang B."/>
            <person name="Liu B."/>
            <person name="Min J."/>
            <person name="Huang Y."/>
            <person name="Wu H."/>
            <person name="Li Z."/>
            <person name="Zhang Y."/>
            <person name="Yin Y."/>
            <person name="Song W."/>
            <person name="Jiang J."/>
            <person name="Jackson S.A."/>
            <person name="Wing R.A."/>
            <person name="Wang J."/>
            <person name="Chen M."/>
        </authorList>
    </citation>
    <scope>NUCLEOTIDE SEQUENCE [LARGE SCALE GENOMIC DNA]</scope>
    <source>
        <strain evidence="2">cv. IRGC 101232</strain>
    </source>
</reference>
<dbReference type="Gramene" id="OB08G15930.1">
    <property type="protein sequence ID" value="OB08G15930.1"/>
    <property type="gene ID" value="OB08G15930"/>
</dbReference>
<keyword evidence="3" id="KW-1185">Reference proteome</keyword>
<evidence type="ECO:0000313" key="3">
    <source>
        <dbReference type="Proteomes" id="UP000006038"/>
    </source>
</evidence>
<dbReference type="EnsemblPlants" id="OB08G15930.1">
    <property type="protein sequence ID" value="OB08G15930.1"/>
    <property type="gene ID" value="OB08G15930"/>
</dbReference>
<reference evidence="2" key="2">
    <citation type="submission" date="2013-04" db="UniProtKB">
        <authorList>
            <consortium name="EnsemblPlants"/>
        </authorList>
    </citation>
    <scope>IDENTIFICATION</scope>
</reference>
<evidence type="ECO:0000313" key="2">
    <source>
        <dbReference type="EnsemblPlants" id="OB08G15930.1"/>
    </source>
</evidence>
<organism evidence="2">
    <name type="scientific">Oryza brachyantha</name>
    <name type="common">malo sina</name>
    <dbReference type="NCBI Taxonomy" id="4533"/>
    <lineage>
        <taxon>Eukaryota</taxon>
        <taxon>Viridiplantae</taxon>
        <taxon>Streptophyta</taxon>
        <taxon>Embryophyta</taxon>
        <taxon>Tracheophyta</taxon>
        <taxon>Spermatophyta</taxon>
        <taxon>Magnoliopsida</taxon>
        <taxon>Liliopsida</taxon>
        <taxon>Poales</taxon>
        <taxon>Poaceae</taxon>
        <taxon>BOP clade</taxon>
        <taxon>Oryzoideae</taxon>
        <taxon>Oryzeae</taxon>
        <taxon>Oryzinae</taxon>
        <taxon>Oryza</taxon>
    </lineage>
</organism>
<dbReference type="AlphaFoldDB" id="J3MR64"/>
<name>J3MR64_ORYBR</name>
<dbReference type="Proteomes" id="UP000006038">
    <property type="component" value="Chromosome 8"/>
</dbReference>
<sequence>MTYLSDLAELGSTDWKCNGKAIRTVLINFSRPSGKLWAIVEPGIRGWQPPPHTLIFGATNRACYEGLGLVRSGRPLRRPGPPAQHGGRRPSAQTKRSWRDVVARDAQQATAEPEGEDGWITVRRKGRKPHQHSWRLAATTPRSPTTRRLPLKEERGMARRTVLLSAWGWGTGNPSVRVQLAAFCAGFPGTSLAAVRRADVQPRRPRIRANIIAGYMLT</sequence>
<accession>J3MR64</accession>
<proteinExistence type="predicted"/>
<protein>
    <submittedName>
        <fullName evidence="2">Uncharacterized protein</fullName>
    </submittedName>
</protein>
<dbReference type="HOGENOM" id="CLU_1268621_0_0_1"/>
<evidence type="ECO:0000256" key="1">
    <source>
        <dbReference type="SAM" id="MobiDB-lite"/>
    </source>
</evidence>